<keyword evidence="4" id="KW-1185">Reference proteome</keyword>
<comment type="caution">
    <text evidence="3">The sequence shown here is derived from an EMBL/GenBank/DDBJ whole genome shotgun (WGS) entry which is preliminary data.</text>
</comment>
<evidence type="ECO:0000256" key="2">
    <source>
        <dbReference type="SAM" id="Phobius"/>
    </source>
</evidence>
<dbReference type="Proteomes" id="UP001150217">
    <property type="component" value="Unassembled WGS sequence"/>
</dbReference>
<evidence type="ECO:0000256" key="1">
    <source>
        <dbReference type="SAM" id="MobiDB-lite"/>
    </source>
</evidence>
<feature type="region of interest" description="Disordered" evidence="1">
    <location>
        <begin position="117"/>
        <end position="136"/>
    </location>
</feature>
<evidence type="ECO:0000313" key="4">
    <source>
        <dbReference type="Proteomes" id="UP001150217"/>
    </source>
</evidence>
<proteinExistence type="predicted"/>
<evidence type="ECO:0000313" key="3">
    <source>
        <dbReference type="EMBL" id="KAJ4498561.1"/>
    </source>
</evidence>
<organism evidence="3 4">
    <name type="scientific">Lentinula lateritia</name>
    <dbReference type="NCBI Taxonomy" id="40482"/>
    <lineage>
        <taxon>Eukaryota</taxon>
        <taxon>Fungi</taxon>
        <taxon>Dikarya</taxon>
        <taxon>Basidiomycota</taxon>
        <taxon>Agaricomycotina</taxon>
        <taxon>Agaricomycetes</taxon>
        <taxon>Agaricomycetidae</taxon>
        <taxon>Agaricales</taxon>
        <taxon>Marasmiineae</taxon>
        <taxon>Omphalotaceae</taxon>
        <taxon>Lentinula</taxon>
    </lineage>
</organism>
<name>A0ABQ8VQ95_9AGAR</name>
<feature type="transmembrane region" description="Helical" evidence="2">
    <location>
        <begin position="44"/>
        <end position="67"/>
    </location>
</feature>
<reference evidence="3" key="1">
    <citation type="submission" date="2022-08" db="EMBL/GenBank/DDBJ databases">
        <title>A Global Phylogenomic Analysis of the Shiitake Genus Lentinula.</title>
        <authorList>
            <consortium name="DOE Joint Genome Institute"/>
            <person name="Sierra-Patev S."/>
            <person name="Min B."/>
            <person name="Naranjo-Ortiz M."/>
            <person name="Looney B."/>
            <person name="Konkel Z."/>
            <person name="Slot J.C."/>
            <person name="Sakamoto Y."/>
            <person name="Steenwyk J.L."/>
            <person name="Rokas A."/>
            <person name="Carro J."/>
            <person name="Camarero S."/>
            <person name="Ferreira P."/>
            <person name="Molpeceres G."/>
            <person name="Ruiz-Duenas F.J."/>
            <person name="Serrano A."/>
            <person name="Henrissat B."/>
            <person name="Drula E."/>
            <person name="Hughes K.W."/>
            <person name="Mata J.L."/>
            <person name="Ishikawa N.K."/>
            <person name="Vargas-Isla R."/>
            <person name="Ushijima S."/>
            <person name="Smith C.A."/>
            <person name="Ahrendt S."/>
            <person name="Andreopoulos W."/>
            <person name="He G."/>
            <person name="Labutti K."/>
            <person name="Lipzen A."/>
            <person name="Ng V."/>
            <person name="Riley R."/>
            <person name="Sandor L."/>
            <person name="Barry K."/>
            <person name="Martinez A.T."/>
            <person name="Xiao Y."/>
            <person name="Gibbons J.G."/>
            <person name="Terashima K."/>
            <person name="Grigoriev I.V."/>
            <person name="Hibbett D.S."/>
        </authorList>
    </citation>
    <scope>NUCLEOTIDE SEQUENCE</scope>
    <source>
        <strain evidence="3">RHP3577 ss4</strain>
    </source>
</reference>
<feature type="compositionally biased region" description="Polar residues" evidence="1">
    <location>
        <begin position="117"/>
        <end position="131"/>
    </location>
</feature>
<sequence length="203" mass="21616">MGSPLDIAYFYATSLTNAQQASLISPSPRPNLVQSATSPLSHGVIAGVIIGSIVAALLLIGAAALIFKRRRNMQLAGMPFGYPGLITTPFRYQDDINISVHSKSSTDTPPNLQSFYTTTLDPSGEQGTAQTGGDPANGLANLKLQQRLAVLQGEIAHRDRQLAEGSVQQERAFTVHIDSGLRQIGEEEVSLGMVEVPPGYTVD</sequence>
<dbReference type="EMBL" id="JANVFT010000015">
    <property type="protein sequence ID" value="KAJ4498561.1"/>
    <property type="molecule type" value="Genomic_DNA"/>
</dbReference>
<gene>
    <name evidence="3" type="ORF">C8R41DRAFT_900945</name>
</gene>
<keyword evidence="2" id="KW-0472">Membrane</keyword>
<protein>
    <submittedName>
        <fullName evidence="3">Uncharacterized protein</fullName>
    </submittedName>
</protein>
<keyword evidence="2" id="KW-0812">Transmembrane</keyword>
<accession>A0ABQ8VQ95</accession>
<keyword evidence="2" id="KW-1133">Transmembrane helix</keyword>